<dbReference type="PANTHER" id="PTHR43678:SF1">
    <property type="entry name" value="BETA-N-ACETYLHEXOSAMINIDASE"/>
    <property type="match status" value="1"/>
</dbReference>
<evidence type="ECO:0000256" key="1">
    <source>
        <dbReference type="ARBA" id="ARBA00006285"/>
    </source>
</evidence>
<gene>
    <name evidence="5" type="ORF">DAT561_0182</name>
</gene>
<protein>
    <submittedName>
        <fullName evidence="5">Beta-hexosaminidase</fullName>
        <ecNumber evidence="5">3.2.1.52</ecNumber>
    </submittedName>
</protein>
<dbReference type="InterPro" id="IPR052764">
    <property type="entry name" value="GH20_Enzymes"/>
</dbReference>
<organism evidence="5 6">
    <name type="scientific">Melissococcus plutonius</name>
    <dbReference type="NCBI Taxonomy" id="33970"/>
    <lineage>
        <taxon>Bacteria</taxon>
        <taxon>Bacillati</taxon>
        <taxon>Bacillota</taxon>
        <taxon>Bacilli</taxon>
        <taxon>Lactobacillales</taxon>
        <taxon>Enterococcaceae</taxon>
        <taxon>Melissococcus</taxon>
    </lineage>
</organism>
<dbReference type="InterPro" id="IPR025705">
    <property type="entry name" value="Beta_hexosaminidase_sua/sub"/>
</dbReference>
<proteinExistence type="inferred from homology"/>
<dbReference type="InterPro" id="IPR017853">
    <property type="entry name" value="GH"/>
</dbReference>
<dbReference type="AlphaFoldDB" id="A0A2Z5Y0N1"/>
<feature type="active site" description="Proton donor" evidence="3">
    <location>
        <position position="145"/>
    </location>
</feature>
<evidence type="ECO:0000313" key="5">
    <source>
        <dbReference type="EMBL" id="BBC60350.1"/>
    </source>
</evidence>
<evidence type="ECO:0000256" key="2">
    <source>
        <dbReference type="ARBA" id="ARBA00022801"/>
    </source>
</evidence>
<accession>A0A2Z5Y0N1</accession>
<dbReference type="Pfam" id="PF00728">
    <property type="entry name" value="Glyco_hydro_20"/>
    <property type="match status" value="1"/>
</dbReference>
<keyword evidence="5" id="KW-0326">Glycosidase</keyword>
<reference evidence="5 6" key="1">
    <citation type="submission" date="2018-01" db="EMBL/GenBank/DDBJ databases">
        <title>Whole genome sequence of Melissococcus plutonius DAT561.</title>
        <authorList>
            <person name="Okumura K."/>
            <person name="Takamatsu D."/>
            <person name="Okura M."/>
        </authorList>
    </citation>
    <scope>NUCLEOTIDE SEQUENCE [LARGE SCALE GENOMIC DNA]</scope>
    <source>
        <strain evidence="5 6">DAT561</strain>
    </source>
</reference>
<dbReference type="InterPro" id="IPR015883">
    <property type="entry name" value="Glyco_hydro_20_cat"/>
</dbReference>
<evidence type="ECO:0000313" key="6">
    <source>
        <dbReference type="Proteomes" id="UP000269226"/>
    </source>
</evidence>
<sequence>MIDIGRKFYTIEMLQALIDYMETLKMNVLQLHFSENEGFRLECQTMPELTSKEYLTKKDITSLIHYADVRNIMIIPEFDSPGHLKRLLTSHPEFQMSTFAHNKGYLDDPLFDITNPQAVRLIKEIIQEYIELFSTTHYFHLGADEYLNFNELANYPLLQANAQKKYKNKELGYDLFIDYINELADKVEENGLIARVWNDGFYKTDELSKNKLKSTIQITYWTHYQKQMATVQTFIEKGHKILNFNDNFFYFVLGEEAGYKYPTGEKIKENWTINVFSGNQQLSKRDMRQVIGTYFAIWSDNSDALTETEVLTRIKEPLKEQQKKIWQY</sequence>
<name>A0A2Z5Y0N1_9ENTE</name>
<dbReference type="PRINTS" id="PR00738">
    <property type="entry name" value="GLHYDRLASE20"/>
</dbReference>
<dbReference type="SUPFAM" id="SSF51445">
    <property type="entry name" value="(Trans)glycosidases"/>
    <property type="match status" value="1"/>
</dbReference>
<dbReference type="Proteomes" id="UP000269226">
    <property type="component" value="Chromosome"/>
</dbReference>
<dbReference type="EMBL" id="AP018492">
    <property type="protein sequence ID" value="BBC60350.1"/>
    <property type="molecule type" value="Genomic_DNA"/>
</dbReference>
<feature type="domain" description="Glycoside hydrolase family 20 catalytic" evidence="4">
    <location>
        <begin position="1"/>
        <end position="302"/>
    </location>
</feature>
<evidence type="ECO:0000256" key="3">
    <source>
        <dbReference type="PIRSR" id="PIRSR625705-1"/>
    </source>
</evidence>
<comment type="similarity">
    <text evidence="1">Belongs to the glycosyl hydrolase 20 family.</text>
</comment>
<dbReference type="EC" id="3.2.1.52" evidence="5"/>
<dbReference type="PANTHER" id="PTHR43678">
    <property type="entry name" value="PUTATIVE (AFU_ORTHOLOGUE AFUA_2G00640)-RELATED"/>
    <property type="match status" value="1"/>
</dbReference>
<dbReference type="CDD" id="cd06564">
    <property type="entry name" value="GH20_DspB_LnbB-like"/>
    <property type="match status" value="1"/>
</dbReference>
<dbReference type="GO" id="GO:0004563">
    <property type="term" value="F:beta-N-acetylhexosaminidase activity"/>
    <property type="evidence" value="ECO:0007669"/>
    <property type="project" value="UniProtKB-EC"/>
</dbReference>
<keyword evidence="2 5" id="KW-0378">Hydrolase</keyword>
<dbReference type="Gene3D" id="3.20.20.80">
    <property type="entry name" value="Glycosidases"/>
    <property type="match status" value="1"/>
</dbReference>
<evidence type="ECO:0000259" key="4">
    <source>
        <dbReference type="Pfam" id="PF00728"/>
    </source>
</evidence>
<dbReference type="GO" id="GO:0005975">
    <property type="term" value="P:carbohydrate metabolic process"/>
    <property type="evidence" value="ECO:0007669"/>
    <property type="project" value="InterPro"/>
</dbReference>